<comment type="caution">
    <text evidence="1">The sequence shown here is derived from an EMBL/GenBank/DDBJ whole genome shotgun (WGS) entry which is preliminary data.</text>
</comment>
<dbReference type="SUPFAM" id="SSF55729">
    <property type="entry name" value="Acyl-CoA N-acyltransferases (Nat)"/>
    <property type="match status" value="1"/>
</dbReference>
<evidence type="ECO:0008006" key="3">
    <source>
        <dbReference type="Google" id="ProtNLM"/>
    </source>
</evidence>
<dbReference type="GO" id="GO:0008080">
    <property type="term" value="F:N-acetyltransferase activity"/>
    <property type="evidence" value="ECO:0007669"/>
    <property type="project" value="TreeGrafter"/>
</dbReference>
<reference evidence="1" key="1">
    <citation type="submission" date="2022-07" db="EMBL/GenBank/DDBJ databases">
        <authorList>
            <person name="Trinca V."/>
            <person name="Uliana J.V.C."/>
            <person name="Torres T.T."/>
            <person name="Ward R.J."/>
            <person name="Monesi N."/>
        </authorList>
    </citation>
    <scope>NUCLEOTIDE SEQUENCE</scope>
    <source>
        <strain evidence="1">HSMRA1968</strain>
        <tissue evidence="1">Whole embryos</tissue>
    </source>
</reference>
<sequence>MNSKFKRPSNIPFPNVWCRFQLKHPNSDELVHYFIQDLTPNRYEDAIEHLVNYFIADETMCKSRDLSSDLQSIADIRDIIRSAILTYKLAVVVCFREGSDEIVAVNILCVRHTDEMCNWNYYNSSKVRDIETTHYYIFGQFDAFRRYKTRRCLTSFAFSVMPWYRTIGIGRKMLETNKYIARMLGISLISLLLTSNVSHRCAERPGYEKDYEITFAKLACKGATFTYPGVTCSNISVHSFNLLQPI</sequence>
<gene>
    <name evidence="1" type="ORF">Bhyg_11059</name>
</gene>
<proteinExistence type="predicted"/>
<dbReference type="EMBL" id="WJQU01000003">
    <property type="protein sequence ID" value="KAJ6638324.1"/>
    <property type="molecule type" value="Genomic_DNA"/>
</dbReference>
<accession>A0A9Q0MVK9</accession>
<dbReference type="AlphaFoldDB" id="A0A9Q0MVK9"/>
<protein>
    <recommendedName>
        <fullName evidence="3">N-acetyltransferase domain-containing protein</fullName>
    </recommendedName>
</protein>
<organism evidence="1 2">
    <name type="scientific">Pseudolycoriella hygida</name>
    <dbReference type="NCBI Taxonomy" id="35572"/>
    <lineage>
        <taxon>Eukaryota</taxon>
        <taxon>Metazoa</taxon>
        <taxon>Ecdysozoa</taxon>
        <taxon>Arthropoda</taxon>
        <taxon>Hexapoda</taxon>
        <taxon>Insecta</taxon>
        <taxon>Pterygota</taxon>
        <taxon>Neoptera</taxon>
        <taxon>Endopterygota</taxon>
        <taxon>Diptera</taxon>
        <taxon>Nematocera</taxon>
        <taxon>Sciaroidea</taxon>
        <taxon>Sciaridae</taxon>
        <taxon>Pseudolycoriella</taxon>
    </lineage>
</organism>
<evidence type="ECO:0000313" key="1">
    <source>
        <dbReference type="EMBL" id="KAJ6638324.1"/>
    </source>
</evidence>
<dbReference type="InterPro" id="IPR016181">
    <property type="entry name" value="Acyl_CoA_acyltransferase"/>
</dbReference>
<dbReference type="PANTHER" id="PTHR20905:SF32">
    <property type="entry name" value="ARYLALKYLAMINE N-ACETYLTRANSFERASE-LIKE 7, ISOFORM A"/>
    <property type="match status" value="1"/>
</dbReference>
<dbReference type="Proteomes" id="UP001151699">
    <property type="component" value="Chromosome X"/>
</dbReference>
<name>A0A9Q0MVK9_9DIPT</name>
<keyword evidence="2" id="KW-1185">Reference proteome</keyword>
<dbReference type="Gene3D" id="3.40.630.30">
    <property type="match status" value="1"/>
</dbReference>
<evidence type="ECO:0000313" key="2">
    <source>
        <dbReference type="Proteomes" id="UP001151699"/>
    </source>
</evidence>
<dbReference type="OrthoDB" id="8113373at2759"/>
<dbReference type="PANTHER" id="PTHR20905">
    <property type="entry name" value="N-ACETYLTRANSFERASE-RELATED"/>
    <property type="match status" value="1"/>
</dbReference>